<reference evidence="2 3" key="1">
    <citation type="journal article" date="2022" name="Nat. Ecol. Evol.">
        <title>A masculinizing supergene underlies an exaggerated male reproductive morph in a spider.</title>
        <authorList>
            <person name="Hendrickx F."/>
            <person name="De Corte Z."/>
            <person name="Sonet G."/>
            <person name="Van Belleghem S.M."/>
            <person name="Kostlbacher S."/>
            <person name="Vangestel C."/>
        </authorList>
    </citation>
    <scope>NUCLEOTIDE SEQUENCE [LARGE SCALE GENOMIC DNA]</scope>
    <source>
        <strain evidence="2">W744_W776</strain>
    </source>
</reference>
<feature type="compositionally biased region" description="Basic and acidic residues" evidence="1">
    <location>
        <begin position="351"/>
        <end position="366"/>
    </location>
</feature>
<keyword evidence="3" id="KW-1185">Reference proteome</keyword>
<organism evidence="2 3">
    <name type="scientific">Oedothorax gibbosus</name>
    <dbReference type="NCBI Taxonomy" id="931172"/>
    <lineage>
        <taxon>Eukaryota</taxon>
        <taxon>Metazoa</taxon>
        <taxon>Ecdysozoa</taxon>
        <taxon>Arthropoda</taxon>
        <taxon>Chelicerata</taxon>
        <taxon>Arachnida</taxon>
        <taxon>Araneae</taxon>
        <taxon>Araneomorphae</taxon>
        <taxon>Entelegynae</taxon>
        <taxon>Araneoidea</taxon>
        <taxon>Linyphiidae</taxon>
        <taxon>Erigoninae</taxon>
        <taxon>Oedothorax</taxon>
    </lineage>
</organism>
<evidence type="ECO:0000256" key="1">
    <source>
        <dbReference type="SAM" id="MobiDB-lite"/>
    </source>
</evidence>
<feature type="compositionally biased region" description="Basic and acidic residues" evidence="1">
    <location>
        <begin position="278"/>
        <end position="289"/>
    </location>
</feature>
<feature type="region of interest" description="Disordered" evidence="1">
    <location>
        <begin position="565"/>
        <end position="638"/>
    </location>
</feature>
<name>A0AAV6UAB2_9ARAC</name>
<dbReference type="AlphaFoldDB" id="A0AAV6UAB2"/>
<dbReference type="Proteomes" id="UP000827092">
    <property type="component" value="Unassembled WGS sequence"/>
</dbReference>
<gene>
    <name evidence="2" type="ORF">JTE90_014781</name>
</gene>
<feature type="region of interest" description="Disordered" evidence="1">
    <location>
        <begin position="244"/>
        <end position="297"/>
    </location>
</feature>
<sequence>MCLQYSSATYGLFSDYSGSSLLDKSHSDWTPLGRSYNKYSSPYLSVFDTLNSEYSHAIYPIGHHLLRIPVKGGLTVVRAPNFGSYKGISSYGDYSGLKYTPSLKTTPLNNYYSSHIIRPADLYRFARTHSLTSGGSLKSRPISTYSIKQLSHSPISLRDHSLHENTKSLHGTHGISISTPISKSYASPIISSHDDSSGLSHNIHELSHSQQSDIGHDLTHTHLSDIGQELSSIHDSDIGHGLTSIHDSDISDQHHPATFSHSSSHSVLHDDDVDDDSDHVIDGGVDDGHYSSLHKSHLSDDQDSYLNGEVIGHSDKHLGHLVKSHDAIDDISEGEKGHYHKDSGKQYTSQEHIEEHSRDVKDDKYNQKPLRLPHKEDVKISSHSYVEQKKADYGRVHAHKDNYNNYQEDKHKNKAHHIKSFGKPLTLTKVPLHRPAKPYPQFPLAPKHDSYDVVKYSGGRHPVRPAHDHLEQTYFNPEPKHSDHGADKHASYDVQQKIEQQEQLHDDDYKPSDESSYKSGEYRKPQSYVQNSKEHNYKSHNVQPRGRTKVYRNYENPRQSSYEIEILHSDSSDQKLDGVENSDANSEESNKEVSEAVLSENPADEYGAFAFDTEESRQITTEEKSEDSKPLPNSEKEE</sequence>
<feature type="compositionally biased region" description="Basic and acidic residues" evidence="1">
    <location>
        <begin position="614"/>
        <end position="629"/>
    </location>
</feature>
<feature type="compositionally biased region" description="Basic and acidic residues" evidence="1">
    <location>
        <begin position="565"/>
        <end position="578"/>
    </location>
</feature>
<accession>A0AAV6UAB2</accession>
<feature type="compositionally biased region" description="Basic and acidic residues" evidence="1">
    <location>
        <begin position="501"/>
        <end position="524"/>
    </location>
</feature>
<dbReference type="EMBL" id="JAFNEN010000537">
    <property type="protein sequence ID" value="KAG8181069.1"/>
    <property type="molecule type" value="Genomic_DNA"/>
</dbReference>
<proteinExistence type="predicted"/>
<feature type="compositionally biased region" description="Basic and acidic residues" evidence="1">
    <location>
        <begin position="246"/>
        <end position="255"/>
    </location>
</feature>
<feature type="region of interest" description="Disordered" evidence="1">
    <location>
        <begin position="501"/>
        <end position="551"/>
    </location>
</feature>
<evidence type="ECO:0000313" key="2">
    <source>
        <dbReference type="EMBL" id="KAG8181069.1"/>
    </source>
</evidence>
<feature type="region of interest" description="Disordered" evidence="1">
    <location>
        <begin position="333"/>
        <end position="373"/>
    </location>
</feature>
<comment type="caution">
    <text evidence="2">The sequence shown here is derived from an EMBL/GenBank/DDBJ whole genome shotgun (WGS) entry which is preliminary data.</text>
</comment>
<protein>
    <submittedName>
        <fullName evidence="2">Uncharacterized protein</fullName>
    </submittedName>
</protein>
<evidence type="ECO:0000313" key="3">
    <source>
        <dbReference type="Proteomes" id="UP000827092"/>
    </source>
</evidence>
<feature type="compositionally biased region" description="Basic and acidic residues" evidence="1">
    <location>
        <begin position="333"/>
        <end position="344"/>
    </location>
</feature>